<feature type="compositionally biased region" description="Low complexity" evidence="1">
    <location>
        <begin position="37"/>
        <end position="51"/>
    </location>
</feature>
<accession>A0ABP6Z7Q3</accession>
<dbReference type="Proteomes" id="UP001500707">
    <property type="component" value="Unassembled WGS sequence"/>
</dbReference>
<evidence type="ECO:0000313" key="2">
    <source>
        <dbReference type="EMBL" id="GAA3598151.1"/>
    </source>
</evidence>
<evidence type="ECO:0000256" key="1">
    <source>
        <dbReference type="SAM" id="MobiDB-lite"/>
    </source>
</evidence>
<name>A0ABP6Z7Q3_9ACTN</name>
<evidence type="ECO:0000313" key="3">
    <source>
        <dbReference type="Proteomes" id="UP001500707"/>
    </source>
</evidence>
<sequence>MFVLDALEMAIWQRDRDQHPIQPGELVHHSDAGAQYRASASPSTWTPPASRRASDPSVTRTTTP</sequence>
<organism evidence="2 3">
    <name type="scientific">Streptomyces osmaniensis</name>
    <dbReference type="NCBI Taxonomy" id="593134"/>
    <lineage>
        <taxon>Bacteria</taxon>
        <taxon>Bacillati</taxon>
        <taxon>Actinomycetota</taxon>
        <taxon>Actinomycetes</taxon>
        <taxon>Kitasatosporales</taxon>
        <taxon>Streptomycetaceae</taxon>
        <taxon>Streptomyces</taxon>
    </lineage>
</organism>
<dbReference type="EMBL" id="BAABCE010000055">
    <property type="protein sequence ID" value="GAA3598151.1"/>
    <property type="molecule type" value="Genomic_DNA"/>
</dbReference>
<keyword evidence="3" id="KW-1185">Reference proteome</keyword>
<gene>
    <name evidence="2" type="ORF">GCM10022295_93050</name>
</gene>
<comment type="caution">
    <text evidence="2">The sequence shown here is derived from an EMBL/GenBank/DDBJ whole genome shotgun (WGS) entry which is preliminary data.</text>
</comment>
<proteinExistence type="predicted"/>
<feature type="region of interest" description="Disordered" evidence="1">
    <location>
        <begin position="15"/>
        <end position="64"/>
    </location>
</feature>
<protein>
    <recommendedName>
        <fullName evidence="4">Transposase</fullName>
    </recommendedName>
</protein>
<reference evidence="3" key="1">
    <citation type="journal article" date="2019" name="Int. J. Syst. Evol. Microbiol.">
        <title>The Global Catalogue of Microorganisms (GCM) 10K type strain sequencing project: providing services to taxonomists for standard genome sequencing and annotation.</title>
        <authorList>
            <consortium name="The Broad Institute Genomics Platform"/>
            <consortium name="The Broad Institute Genome Sequencing Center for Infectious Disease"/>
            <person name="Wu L."/>
            <person name="Ma J."/>
        </authorList>
    </citation>
    <scope>NUCLEOTIDE SEQUENCE [LARGE SCALE GENOMIC DNA]</scope>
    <source>
        <strain evidence="3">JCM 17656</strain>
    </source>
</reference>
<evidence type="ECO:0008006" key="4">
    <source>
        <dbReference type="Google" id="ProtNLM"/>
    </source>
</evidence>